<evidence type="ECO:0000259" key="4">
    <source>
        <dbReference type="Pfam" id="PF00676"/>
    </source>
</evidence>
<comment type="caution">
    <text evidence="5">The sequence shown here is derived from an EMBL/GenBank/DDBJ whole genome shotgun (WGS) entry which is preliminary data.</text>
</comment>
<evidence type="ECO:0000256" key="1">
    <source>
        <dbReference type="ARBA" id="ARBA00001964"/>
    </source>
</evidence>
<evidence type="ECO:0000256" key="2">
    <source>
        <dbReference type="ARBA" id="ARBA00023002"/>
    </source>
</evidence>
<dbReference type="PANTHER" id="PTHR11516">
    <property type="entry name" value="PYRUVATE DEHYDROGENASE E1 COMPONENT, ALPHA SUBUNIT BACTERIAL AND ORGANELLAR"/>
    <property type="match status" value="1"/>
</dbReference>
<dbReference type="GO" id="GO:0004739">
    <property type="term" value="F:pyruvate dehydrogenase (acetyl-transferring) activity"/>
    <property type="evidence" value="ECO:0007669"/>
    <property type="project" value="TreeGrafter"/>
</dbReference>
<dbReference type="InterPro" id="IPR001017">
    <property type="entry name" value="DH_E1"/>
</dbReference>
<reference evidence="5 6" key="1">
    <citation type="journal article" date="2016" name="Nat. Commun.">
        <title>Thousands of microbial genomes shed light on interconnected biogeochemical processes in an aquifer system.</title>
        <authorList>
            <person name="Anantharaman K."/>
            <person name="Brown C.T."/>
            <person name="Hug L.A."/>
            <person name="Sharon I."/>
            <person name="Castelle C.J."/>
            <person name="Probst A.J."/>
            <person name="Thomas B.C."/>
            <person name="Singh A."/>
            <person name="Wilkins M.J."/>
            <person name="Karaoz U."/>
            <person name="Brodie E.L."/>
            <person name="Williams K.H."/>
            <person name="Hubbard S.S."/>
            <person name="Banfield J.F."/>
        </authorList>
    </citation>
    <scope>NUCLEOTIDE SEQUENCE [LARGE SCALE GENOMIC DNA]</scope>
</reference>
<accession>A0A1F8H9D8</accession>
<evidence type="ECO:0000313" key="5">
    <source>
        <dbReference type="EMBL" id="OGN33556.1"/>
    </source>
</evidence>
<dbReference type="AlphaFoldDB" id="A0A1F8H9D8"/>
<gene>
    <name evidence="5" type="ORF">A3G51_02635</name>
</gene>
<feature type="domain" description="Dehydrogenase E1 component" evidence="4">
    <location>
        <begin position="13"/>
        <end position="243"/>
    </location>
</feature>
<dbReference type="Proteomes" id="UP000177745">
    <property type="component" value="Unassembled WGS sequence"/>
</dbReference>
<name>A0A1F8H9D8_9BACT</name>
<evidence type="ECO:0000256" key="3">
    <source>
        <dbReference type="ARBA" id="ARBA00023052"/>
    </source>
</evidence>
<keyword evidence="2" id="KW-0560">Oxidoreductase</keyword>
<dbReference type="EMBL" id="MGKY01000015">
    <property type="protein sequence ID" value="OGN33556.1"/>
    <property type="molecule type" value="Genomic_DNA"/>
</dbReference>
<comment type="cofactor">
    <cofactor evidence="1">
        <name>thiamine diphosphate</name>
        <dbReference type="ChEBI" id="CHEBI:58937"/>
    </cofactor>
</comment>
<dbReference type="InterPro" id="IPR029061">
    <property type="entry name" value="THDP-binding"/>
</dbReference>
<dbReference type="InterPro" id="IPR050642">
    <property type="entry name" value="PDH_E1_Alpha_Subunit"/>
</dbReference>
<dbReference type="PANTHER" id="PTHR11516:SF60">
    <property type="entry name" value="PYRUVATE DEHYDROGENASE E1 COMPONENT SUBUNIT ALPHA"/>
    <property type="match status" value="1"/>
</dbReference>
<organism evidence="5 6">
    <name type="scientific">Candidatus Yanofskybacteria bacterium RIFCSPLOWO2_12_FULL_43_11b</name>
    <dbReference type="NCBI Taxonomy" id="1802710"/>
    <lineage>
        <taxon>Bacteria</taxon>
        <taxon>Candidatus Yanofskyibacteriota</taxon>
    </lineage>
</organism>
<dbReference type="Gene3D" id="3.40.50.970">
    <property type="match status" value="1"/>
</dbReference>
<proteinExistence type="predicted"/>
<keyword evidence="3" id="KW-0786">Thiamine pyrophosphate</keyword>
<sequence length="254" mass="28444">MQKDLELELYQSMYRMRAAERAIQQEYPNNQMKTPMHMSIGEEGIVAGICTALKEKAKFYGTYRSHALYLAVTEETDGFFAELYGKVTGPAGGKAGSMHLASPDHNLIMTSAVVGTTIPVAVGGAFREKYMNTDKIAVVFFGDGAVDEGVFWESLNLACLWKLPVLFVCEDNGLAIHTPTSVRRGYDSLGKIARQYNCLVYDSFEQTDVLTIHAMAKKAYAEIQRFRMPALAIIPYYRYLEHVGVNEDFDVGYR</sequence>
<dbReference type="SUPFAM" id="SSF52518">
    <property type="entry name" value="Thiamin diphosphate-binding fold (THDP-binding)"/>
    <property type="match status" value="1"/>
</dbReference>
<protein>
    <recommendedName>
        <fullName evidence="4">Dehydrogenase E1 component domain-containing protein</fullName>
    </recommendedName>
</protein>
<dbReference type="CDD" id="cd02000">
    <property type="entry name" value="TPP_E1_PDC_ADC_BCADC"/>
    <property type="match status" value="1"/>
</dbReference>
<dbReference type="GO" id="GO:0006086">
    <property type="term" value="P:pyruvate decarboxylation to acetyl-CoA"/>
    <property type="evidence" value="ECO:0007669"/>
    <property type="project" value="TreeGrafter"/>
</dbReference>
<dbReference type="Pfam" id="PF00676">
    <property type="entry name" value="E1_dh"/>
    <property type="match status" value="1"/>
</dbReference>
<evidence type="ECO:0000313" key="6">
    <source>
        <dbReference type="Proteomes" id="UP000177745"/>
    </source>
</evidence>